<keyword evidence="2" id="KW-1185">Reference proteome</keyword>
<proteinExistence type="predicted"/>
<evidence type="ECO:0000313" key="2">
    <source>
        <dbReference type="Proteomes" id="UP000188879"/>
    </source>
</evidence>
<name>A0A1V2H752_9PROT</name>
<dbReference type="OrthoDB" id="573092at2"/>
<evidence type="ECO:0008006" key="3">
    <source>
        <dbReference type="Google" id="ProtNLM"/>
    </source>
</evidence>
<accession>A0A1V2H752</accession>
<dbReference type="RefSeq" id="WP_076955852.1">
    <property type="nucleotide sequence ID" value="NZ_MLCO01000018.1"/>
</dbReference>
<evidence type="ECO:0000313" key="1">
    <source>
        <dbReference type="EMBL" id="ONG58577.1"/>
    </source>
</evidence>
<dbReference type="AlphaFoldDB" id="A0A1V2H752"/>
<gene>
    <name evidence="1" type="ORF">BKE38_02745</name>
</gene>
<comment type="caution">
    <text evidence="1">The sequence shown here is derived from an EMBL/GenBank/DDBJ whole genome shotgun (WGS) entry which is preliminary data.</text>
</comment>
<dbReference type="Proteomes" id="UP000188879">
    <property type="component" value="Unassembled WGS sequence"/>
</dbReference>
<reference evidence="1 2" key="1">
    <citation type="submission" date="2016-10" db="EMBL/GenBank/DDBJ databases">
        <title>Draft Genome sequence of Roseomonas sp. strain M3.</title>
        <authorList>
            <person name="Subhash Y."/>
            <person name="Lee S."/>
        </authorList>
    </citation>
    <scope>NUCLEOTIDE SEQUENCE [LARGE SCALE GENOMIC DNA]</scope>
    <source>
        <strain evidence="1 2">M3</strain>
    </source>
</reference>
<dbReference type="EMBL" id="MLCO01000018">
    <property type="protein sequence ID" value="ONG58577.1"/>
    <property type="molecule type" value="Genomic_DNA"/>
</dbReference>
<protein>
    <recommendedName>
        <fullName evidence="3">Phage tail protein</fullName>
    </recommendedName>
</protein>
<sequence length="161" mass="17266">MNTDVYTGADGAILLSAPQGKEGEAAQAVIDAQALTTVGRVRDARVEVRSEIRAYHEIGQRYATQLRAGNVTVCGTFGRAYLNGALLGLLLGEAAGSRPAANWMHPAFNVTLRVANPASGASNVLTLHDVKLKSWVYTLPEDDFLMEQVDFQALYVTVTEG</sequence>
<organism evidence="1 2">
    <name type="scientific">Teichococcus deserti</name>
    <dbReference type="NCBI Taxonomy" id="1817963"/>
    <lineage>
        <taxon>Bacteria</taxon>
        <taxon>Pseudomonadati</taxon>
        <taxon>Pseudomonadota</taxon>
        <taxon>Alphaproteobacteria</taxon>
        <taxon>Acetobacterales</taxon>
        <taxon>Roseomonadaceae</taxon>
        <taxon>Roseomonas</taxon>
    </lineage>
</organism>